<accession>A0A285N5G1</accession>
<sequence>MAVTSSHTKTRLSIVLNDGVDAETGKDKYKTKSFNNVRLDATPEELYAFTGALVPLQQRELYTVEKNDQSTLRNT</sequence>
<gene>
    <name evidence="2" type="ORF">SAMN05421503_0725</name>
</gene>
<organism evidence="2 3">
    <name type="scientific">Terribacillus aidingensis</name>
    <dbReference type="NCBI Taxonomy" id="586416"/>
    <lineage>
        <taxon>Bacteria</taxon>
        <taxon>Bacillati</taxon>
        <taxon>Bacillota</taxon>
        <taxon>Bacilli</taxon>
        <taxon>Bacillales</taxon>
        <taxon>Bacillaceae</taxon>
        <taxon>Terribacillus</taxon>
    </lineage>
</organism>
<keyword evidence="3" id="KW-1185">Reference proteome</keyword>
<dbReference type="Pfam" id="PF07872">
    <property type="entry name" value="DUF1659"/>
    <property type="match status" value="1"/>
</dbReference>
<feature type="domain" description="DUF1659" evidence="1">
    <location>
        <begin position="2"/>
        <end position="73"/>
    </location>
</feature>
<evidence type="ECO:0000313" key="3">
    <source>
        <dbReference type="Proteomes" id="UP000219356"/>
    </source>
</evidence>
<dbReference type="EMBL" id="OBEK01000001">
    <property type="protein sequence ID" value="SNZ04669.1"/>
    <property type="molecule type" value="Genomic_DNA"/>
</dbReference>
<evidence type="ECO:0000313" key="2">
    <source>
        <dbReference type="EMBL" id="SNZ04669.1"/>
    </source>
</evidence>
<dbReference type="InterPro" id="IPR012454">
    <property type="entry name" value="DUF1659"/>
</dbReference>
<dbReference type="OrthoDB" id="48766at2"/>
<dbReference type="RefSeq" id="WP_097039294.1">
    <property type="nucleotide sequence ID" value="NZ_OBEK01000001.1"/>
</dbReference>
<protein>
    <recommendedName>
        <fullName evidence="1">DUF1659 domain-containing protein</fullName>
    </recommendedName>
</protein>
<dbReference type="AlphaFoldDB" id="A0A285N5G1"/>
<dbReference type="Proteomes" id="UP000219356">
    <property type="component" value="Unassembled WGS sequence"/>
</dbReference>
<dbReference type="STRING" id="586416.GZ22_15585"/>
<evidence type="ECO:0000259" key="1">
    <source>
        <dbReference type="Pfam" id="PF07872"/>
    </source>
</evidence>
<name>A0A285N5G1_9BACI</name>
<proteinExistence type="predicted"/>
<reference evidence="3" key="1">
    <citation type="submission" date="2017-09" db="EMBL/GenBank/DDBJ databases">
        <authorList>
            <person name="Varghese N."/>
            <person name="Submissions S."/>
        </authorList>
    </citation>
    <scope>NUCLEOTIDE SEQUENCE [LARGE SCALE GENOMIC DNA]</scope>
    <source>
        <strain evidence="3">CGMCC 1.8913</strain>
    </source>
</reference>